<comment type="catalytic activity">
    <reaction evidence="16">
        <text>a ubiquinone + NADH + H(+) = a ubiquinol + NAD(+)</text>
        <dbReference type="Rhea" id="RHEA:23152"/>
        <dbReference type="Rhea" id="RHEA-COMP:9565"/>
        <dbReference type="Rhea" id="RHEA-COMP:9566"/>
        <dbReference type="ChEBI" id="CHEBI:15378"/>
        <dbReference type="ChEBI" id="CHEBI:16389"/>
        <dbReference type="ChEBI" id="CHEBI:17976"/>
        <dbReference type="ChEBI" id="CHEBI:57540"/>
        <dbReference type="ChEBI" id="CHEBI:57945"/>
    </reaction>
</comment>
<dbReference type="SMART" id="SM00054">
    <property type="entry name" value="EFh"/>
    <property type="match status" value="2"/>
</dbReference>
<dbReference type="InterPro" id="IPR023753">
    <property type="entry name" value="FAD/NAD-binding_dom"/>
</dbReference>
<feature type="domain" description="EF-hand" evidence="18">
    <location>
        <begin position="1231"/>
        <end position="1266"/>
    </location>
</feature>
<keyword evidence="11" id="KW-0560">Oxidoreductase</keyword>
<evidence type="ECO:0000256" key="6">
    <source>
        <dbReference type="ARBA" id="ARBA00022630"/>
    </source>
</evidence>
<dbReference type="Gene3D" id="3.50.50.100">
    <property type="match status" value="4"/>
</dbReference>
<comment type="subcellular location">
    <subcellularLocation>
        <location evidence="2">Mitochondrion inner membrane</location>
        <topology evidence="2">Peripheral membrane protein</topology>
        <orientation evidence="2">Intermembrane side</orientation>
    </subcellularLocation>
    <subcellularLocation>
        <location evidence="3">Peroxisome</location>
    </subcellularLocation>
</comment>
<evidence type="ECO:0000256" key="11">
    <source>
        <dbReference type="ARBA" id="ARBA00023002"/>
    </source>
</evidence>
<dbReference type="Proteomes" id="UP000187203">
    <property type="component" value="Unassembled WGS sequence"/>
</dbReference>
<evidence type="ECO:0000256" key="3">
    <source>
        <dbReference type="ARBA" id="ARBA00004275"/>
    </source>
</evidence>
<dbReference type="InterPro" id="IPR036188">
    <property type="entry name" value="FAD/NAD-bd_sf"/>
</dbReference>
<evidence type="ECO:0000256" key="17">
    <source>
        <dbReference type="SAM" id="MobiDB-lite"/>
    </source>
</evidence>
<dbReference type="Pfam" id="PF07992">
    <property type="entry name" value="Pyr_redox_2"/>
    <property type="match status" value="2"/>
</dbReference>
<dbReference type="Pfam" id="PF26130">
    <property type="entry name" value="PB1-like"/>
    <property type="match status" value="1"/>
</dbReference>
<dbReference type="PANTHER" id="PTHR43706:SF47">
    <property type="entry name" value="EXTERNAL NADH-UBIQUINONE OXIDOREDUCTASE 1, MITOCHONDRIAL-RELATED"/>
    <property type="match status" value="1"/>
</dbReference>
<dbReference type="EMBL" id="AWUE01015252">
    <property type="protein sequence ID" value="OMO98802.1"/>
    <property type="molecule type" value="Genomic_DNA"/>
</dbReference>
<dbReference type="InterPro" id="IPR011992">
    <property type="entry name" value="EF-hand-dom_pair"/>
</dbReference>
<evidence type="ECO:0000313" key="20">
    <source>
        <dbReference type="Proteomes" id="UP000187203"/>
    </source>
</evidence>
<keyword evidence="13" id="KW-0496">Mitochondrion</keyword>
<evidence type="ECO:0000259" key="18">
    <source>
        <dbReference type="PROSITE" id="PS50222"/>
    </source>
</evidence>
<evidence type="ECO:0000256" key="9">
    <source>
        <dbReference type="ARBA" id="ARBA00022837"/>
    </source>
</evidence>
<comment type="cofactor">
    <cofactor evidence="1">
        <name>FAD</name>
        <dbReference type="ChEBI" id="CHEBI:57692"/>
    </cofactor>
</comment>
<accession>A0A1R3JV93</accession>
<feature type="compositionally biased region" description="Polar residues" evidence="17">
    <location>
        <begin position="349"/>
        <end position="367"/>
    </location>
</feature>
<evidence type="ECO:0000256" key="12">
    <source>
        <dbReference type="ARBA" id="ARBA00023027"/>
    </source>
</evidence>
<dbReference type="Pfam" id="PF22366">
    <property type="entry name" value="NDH2_C"/>
    <property type="match status" value="1"/>
</dbReference>
<keyword evidence="7" id="KW-0472">Membrane</keyword>
<keyword evidence="10" id="KW-0809">Transit peptide</keyword>
<evidence type="ECO:0000256" key="16">
    <source>
        <dbReference type="ARBA" id="ARBA00049010"/>
    </source>
</evidence>
<evidence type="ECO:0000256" key="5">
    <source>
        <dbReference type="ARBA" id="ARBA00012637"/>
    </source>
</evidence>
<evidence type="ECO:0000256" key="2">
    <source>
        <dbReference type="ARBA" id="ARBA00004137"/>
    </source>
</evidence>
<dbReference type="InterPro" id="IPR018247">
    <property type="entry name" value="EF_Hand_1_Ca_BS"/>
</dbReference>
<dbReference type="GO" id="GO:0005509">
    <property type="term" value="F:calcium ion binding"/>
    <property type="evidence" value="ECO:0007669"/>
    <property type="project" value="InterPro"/>
</dbReference>
<gene>
    <name evidence="19" type="ORF">COLO4_13685</name>
</gene>
<keyword evidence="12" id="KW-0520">NAD</keyword>
<feature type="compositionally biased region" description="Acidic residues" evidence="17">
    <location>
        <begin position="308"/>
        <end position="322"/>
    </location>
</feature>
<keyword evidence="20" id="KW-1185">Reference proteome</keyword>
<keyword evidence="6" id="KW-0285">Flavoprotein</keyword>
<dbReference type="InterPro" id="IPR045024">
    <property type="entry name" value="NDH-2"/>
</dbReference>
<comment type="caution">
    <text evidence="19">The sequence shown here is derived from an EMBL/GenBank/DDBJ whole genome shotgun (WGS) entry which is preliminary data.</text>
</comment>
<dbReference type="STRING" id="93759.A0A1R3JV93"/>
<comment type="similarity">
    <text evidence="4">Belongs to the NADH dehydrogenase family.</text>
</comment>
<keyword evidence="9" id="KW-0106">Calcium</keyword>
<protein>
    <recommendedName>
        <fullName evidence="5">NADH:ubiquinone reductase (non-electrogenic)</fullName>
        <ecNumber evidence="5">1.6.5.9</ecNumber>
    </recommendedName>
</protein>
<organism evidence="19 20">
    <name type="scientific">Corchorus olitorius</name>
    <dbReference type="NCBI Taxonomy" id="93759"/>
    <lineage>
        <taxon>Eukaryota</taxon>
        <taxon>Viridiplantae</taxon>
        <taxon>Streptophyta</taxon>
        <taxon>Embryophyta</taxon>
        <taxon>Tracheophyta</taxon>
        <taxon>Spermatophyta</taxon>
        <taxon>Magnoliopsida</taxon>
        <taxon>eudicotyledons</taxon>
        <taxon>Gunneridae</taxon>
        <taxon>Pentapetalae</taxon>
        <taxon>rosids</taxon>
        <taxon>malvids</taxon>
        <taxon>Malvales</taxon>
        <taxon>Malvaceae</taxon>
        <taxon>Grewioideae</taxon>
        <taxon>Apeibeae</taxon>
        <taxon>Corchorus</taxon>
    </lineage>
</organism>
<dbReference type="OrthoDB" id="3244603at2759"/>
<dbReference type="EC" id="1.6.5.9" evidence="5"/>
<dbReference type="PROSITE" id="PS50222">
    <property type="entry name" value="EF_HAND_2"/>
    <property type="match status" value="1"/>
</dbReference>
<dbReference type="GO" id="GO:0005777">
    <property type="term" value="C:peroxisome"/>
    <property type="evidence" value="ECO:0007669"/>
    <property type="project" value="UniProtKB-SubCell"/>
</dbReference>
<evidence type="ECO:0000256" key="15">
    <source>
        <dbReference type="ARBA" id="ARBA00047599"/>
    </source>
</evidence>
<keyword evidence="7" id="KW-0999">Mitochondrion inner membrane</keyword>
<dbReference type="SUPFAM" id="SSF47473">
    <property type="entry name" value="EF-hand"/>
    <property type="match status" value="1"/>
</dbReference>
<keyword evidence="14" id="KW-0576">Peroxisome</keyword>
<dbReference type="InterPro" id="IPR002048">
    <property type="entry name" value="EF_hand_dom"/>
</dbReference>
<dbReference type="PANTHER" id="PTHR43706">
    <property type="entry name" value="NADH DEHYDROGENASE"/>
    <property type="match status" value="1"/>
</dbReference>
<keyword evidence="8" id="KW-0274">FAD</keyword>
<evidence type="ECO:0000313" key="19">
    <source>
        <dbReference type="EMBL" id="OMO98802.1"/>
    </source>
</evidence>
<evidence type="ECO:0000256" key="4">
    <source>
        <dbReference type="ARBA" id="ARBA00005272"/>
    </source>
</evidence>
<name>A0A1R3JV93_9ROSI</name>
<evidence type="ECO:0000256" key="8">
    <source>
        <dbReference type="ARBA" id="ARBA00022827"/>
    </source>
</evidence>
<dbReference type="GO" id="GO:0050136">
    <property type="term" value="F:NADH dehydrogenase (quinone) (non-electrogenic) activity"/>
    <property type="evidence" value="ECO:0007669"/>
    <property type="project" value="UniProtKB-EC"/>
</dbReference>
<evidence type="ECO:0000256" key="1">
    <source>
        <dbReference type="ARBA" id="ARBA00001974"/>
    </source>
</evidence>
<proteinExistence type="inferred from homology"/>
<dbReference type="GO" id="GO:0005743">
    <property type="term" value="C:mitochondrial inner membrane"/>
    <property type="evidence" value="ECO:0007669"/>
    <property type="project" value="UniProtKB-SubCell"/>
</dbReference>
<dbReference type="PROSITE" id="PS00018">
    <property type="entry name" value="EF_HAND_1"/>
    <property type="match status" value="1"/>
</dbReference>
<sequence length="1943" mass="218104">MANDGDKSEREDGSVAAYFENEKRRKDGMKTTKKKTIDLDEDDGVSFYLIVWHGGKFVRDPLLGYEGGEKLRGRSDPDTYNWKEITLLIGTQLKYQSVETVYFHNSMCNSIDDSMQLLCDDKSVLRMIRVWHKVRLMSIYVEHDIVDDPVNPPLFLSCSDGLRNSVNIEEGEGHFGNDGGNFVDLEEGEGNNGNDVSGAEGAFRAAGESINVDVDPGLGDGVNVEVEDVDLHGAGGSEGVGQIPVEIINENEEQFLVRGIKKSLLVRTKCLSDGEGDEELERGRELAHKAAGRVFRKLKKRGRKKDSENEDEAVEEPSEPVENEGGVVGDEHDPLPPRTQIPENEDEVNWSSPSELGSSDNLSVFSESKSDCGSDEQHAEIHWNKSKWIHYNPKSEVPEFCQDMCRGFRVKTFIDEHACSPTFTNKMVTAKVIAEKLYGTIRDNPKMTLKAIQQMAEERFEGLKRAVTEELPRSEHRNCARHVYANWSGKALNKEYEQAYWGIVKAGSEPEWQARVDALIAKNEPVGKELMLEDKNPRAWTRAFFGEHAKCDMVDNNICESFNSILLDARRKSIITMLEEIREQTMRRIEAKRNFCTKWKQDYGPLIKKKFDARKKDARQWKMVSYGMPCCHAISAIWKTGGDPDKFLDPSYSKETYLRAYQYSLHPINGSHEWRKLDREKLLPPLTERQKPGRPKHNRRKGPEDKNLRPGTGRKGTIITCGNCHAQGHNKRGCKNPPKTRKQNQATKGPAQATAPSKGPANSIAPTKGPVQATAPSKGPPRRVSKATSTQTALPDIKIRENIAVSKAQSQPMQSAAADKAKGKRKWTNQNKASRAFNGYPASSKLLVIGTLTLSSGGLVAYSDSQVDVSKTSVEVNENDCKKKRVVVLGTGWAGISFLKDLDVSAYDVKVVSPRNYFAFTPLLPSVTCGTVEARSIVEPVRNIIKKRNREIQFCEADCIKIDAANKKVLCRSVINNLVGNEEFSLEYDYLVIAVGAQVNTFNTPGVLENCHFLKDVEDAQKIRRSVSDCFEKAVIPGLSEEEQRINLHFVIVGGGPTGVEFAAELHDYVKEDLVNLYPTVKDLVKITVIQSGDHILNTFDERISSFAEQKFGRDGIEVQTGCRVISVSDKEITMKLKSTGEICSVPHGLVVWSTGVGTRPVVKDFMEQIGQGKRRILATNEWLKVKGCEDVYALGDCATIDQRKIMCNNDVVVKTNKLNCQTQIIKFYDIYEEDIDTIFKAADKDNSGTLTIKEFQDVIDDVLERYPQVEHYLKSKHLRDVTDLLKDPEGNDRTEVDIEGFKSALSHVDSQTKNLPATAQVAAQQGAYLSKCFNRRQQCEANPEGPRRFRGSGRHQFRPFEYKHLGQFAPLGGEQAAAELPGDWVSMGHSTQWLWYSVYASGSGLLAFYEFRPFQRLLTDASQPDRKKKKVVVVGTGWAATSFLKTLKSESYEVRVVSPRNYFAFTPLLPSVTNGTVEARSIVEPIRNIVTKRGYKIDFTEAECTKIDPSKKMIHCKPTSLGGTEDFTMDYDILILAVGAQVNTFNTPGVKEHAHFLKEVEDAQKLRNTVIDCFEKASLPSVSDEERKRILHFVVVGGGPVGVEFAAELHDIVAQDIAKLYPSVNNLAKITLVEAGDHILNMYDKRITQFAEKKFQRDGIDLKTGSMVTQVSEKDVSTKDRVTGNSSTIPYGLVVWSTGIAPRPVVLDFMKQIGQGSRRVLATDEWLRVEGCDSVYALGDCATINQRKVMEDISAIFSQAKTDGNYLNKQEFKKVIGDITERYPQVELYLKKSKVKNMVALLDKYQGEIDIEKFKEALSQVDSQMKNLPATAQVAAQQGEYLAKCFNRMEKCEKYPEGPRRFRTGGQHRFHPFRYKHFGQFAPLGGEQTAAQLPGDWVSIGHSTQWLWYSVYASKLVSWRTRMLVVSDWFRRFVFGRDTSRI</sequence>
<comment type="catalytic activity">
    <reaction evidence="15">
        <text>a quinone + NADH + H(+) = a quinol + NAD(+)</text>
        <dbReference type="Rhea" id="RHEA:46160"/>
        <dbReference type="ChEBI" id="CHEBI:15378"/>
        <dbReference type="ChEBI" id="CHEBI:24646"/>
        <dbReference type="ChEBI" id="CHEBI:57540"/>
        <dbReference type="ChEBI" id="CHEBI:57945"/>
        <dbReference type="ChEBI" id="CHEBI:132124"/>
        <dbReference type="EC" id="1.6.5.9"/>
    </reaction>
</comment>
<evidence type="ECO:0000256" key="13">
    <source>
        <dbReference type="ARBA" id="ARBA00023128"/>
    </source>
</evidence>
<reference evidence="20" key="1">
    <citation type="submission" date="2013-09" db="EMBL/GenBank/DDBJ databases">
        <title>Corchorus olitorius genome sequencing.</title>
        <authorList>
            <person name="Alam M."/>
            <person name="Haque M.S."/>
            <person name="Islam M.S."/>
            <person name="Emdad E.M."/>
            <person name="Islam M.M."/>
            <person name="Ahmed B."/>
            <person name="Halim A."/>
            <person name="Hossen Q.M.M."/>
            <person name="Hossain M.Z."/>
            <person name="Ahmed R."/>
            <person name="Khan M.M."/>
            <person name="Islam R."/>
            <person name="Rashid M.M."/>
            <person name="Khan S.A."/>
            <person name="Rahman M.S."/>
            <person name="Alam M."/>
            <person name="Yahiya A.S."/>
            <person name="Khan M.S."/>
            <person name="Azam M.S."/>
            <person name="Haque T."/>
            <person name="Lashkar M.Z.H."/>
            <person name="Akhand A.I."/>
            <person name="Morshed G."/>
            <person name="Roy S."/>
            <person name="Uddin K.S."/>
            <person name="Rabeya T."/>
            <person name="Hossain A.S."/>
            <person name="Chowdhury A."/>
            <person name="Snigdha A.R."/>
            <person name="Mortoza M.S."/>
            <person name="Matin S.A."/>
            <person name="Hoque S.M.E."/>
            <person name="Islam M.K."/>
            <person name="Roy D.K."/>
            <person name="Haider R."/>
            <person name="Moosa M.M."/>
            <person name="Elias S.M."/>
            <person name="Hasan A.M."/>
            <person name="Jahan S."/>
            <person name="Shafiuddin M."/>
            <person name="Mahmood N."/>
            <person name="Shommy N.S."/>
        </authorList>
    </citation>
    <scope>NUCLEOTIDE SEQUENCE [LARGE SCALE GENOMIC DNA]</scope>
    <source>
        <strain evidence="20">cv. O-4</strain>
    </source>
</reference>
<feature type="region of interest" description="Disordered" evidence="17">
    <location>
        <begin position="681"/>
        <end position="827"/>
    </location>
</feature>
<feature type="region of interest" description="Disordered" evidence="17">
    <location>
        <begin position="299"/>
        <end position="373"/>
    </location>
</feature>
<evidence type="ECO:0000256" key="7">
    <source>
        <dbReference type="ARBA" id="ARBA00022792"/>
    </source>
</evidence>
<dbReference type="InterPro" id="IPR054585">
    <property type="entry name" value="NDH2-like_C"/>
</dbReference>
<evidence type="ECO:0000256" key="14">
    <source>
        <dbReference type="ARBA" id="ARBA00023140"/>
    </source>
</evidence>
<dbReference type="SUPFAM" id="SSF51905">
    <property type="entry name" value="FAD/NAD(P)-binding domain"/>
    <property type="match status" value="4"/>
</dbReference>
<dbReference type="InterPro" id="IPR058594">
    <property type="entry name" value="PB1-like_dom_pln"/>
</dbReference>
<evidence type="ECO:0000256" key="10">
    <source>
        <dbReference type="ARBA" id="ARBA00022946"/>
    </source>
</evidence>
<dbReference type="FunFam" id="3.50.50.100:FF:000002">
    <property type="entry name" value="External alternative NAD(P)H-ubiquinone oxidoreductase B1, mitochondrial"/>
    <property type="match status" value="2"/>
</dbReference>
<feature type="compositionally biased region" description="Basic residues" evidence="17">
    <location>
        <begin position="728"/>
        <end position="742"/>
    </location>
</feature>